<sequence>MRTSALWACAILLAVPRQAEAQELRQPSPALEAAMGAGDPVSSASLAATEVESCIAEAGPQPNTEALAPCALLLMVAAQLAQQVGETVDALRFGEAAAFVARETFGEDTDIEAYARLARGQALLELGRNDDAEAELEPALAIARQLFEADNPELTPFLGALALSRFTRNDPASARALYEKALPIEADPLFAADLRVNYARVLYVQGDTEGSLDQARSAAGAFAELLGETSNKTIEARTVVANALTRLERADEAIGLLTPLIAQLEGRSEVEWLLADALRMKAIALIEKSEFAAAEELLERVTSMVDRVYGPDSGMQSQIAALLASVRKGADAQVAGQGEFPVPPSFWEHFYAGRFTEAIALLDPVGKACIAANSPDTIDPAKLGPCATLVALAGLTYSSLNELEQGRSFAELAVAIAEASFADPSPELGLALFVRGAVLQQGGRVQQSIVPLERSLGMLEDQPDTRFAPMQLLAAAYLQAGEYERSLALIRAATMLDIPPLMRLNFTDIEAQALASLGRIDEAERLVRDAIAGNPEALPTTRLKLQQALGQVLTAGRRYDEAIAVLEALLPQMRATFGEHPITARTLDALGLAYVSAGRARDATTAFDQALTIIRALVGDDNPLTGVAYNNLGLALLQTGEGERAARSFIRAVEILQLQEPINFDLFAQVALNLGRMTELLDRPQTALELADNVLEIVAARPEGDVALTARVRAARASALFSLGRFGEAIDDVAIAWDIAQGDARLADVAAGLATIRARAEAGRGDIAAARQWFDEAARRAGLSFTRTDANRLAILYYFAMFERETGRDLAAARSLLREAVGGSLARIESYDDFDAAAQREMRSLATLFRDQVAIAWAIEEAQ</sequence>
<feature type="chain" id="PRO_5047202707" description="Tetratricopeptide repeat protein" evidence="3">
    <location>
        <begin position="22"/>
        <end position="863"/>
    </location>
</feature>
<proteinExistence type="predicted"/>
<dbReference type="EMBL" id="BMID01000001">
    <property type="protein sequence ID" value="GGA01414.1"/>
    <property type="molecule type" value="Genomic_DNA"/>
</dbReference>
<keyword evidence="3" id="KW-0732">Signal</keyword>
<evidence type="ECO:0000313" key="5">
    <source>
        <dbReference type="Proteomes" id="UP000603317"/>
    </source>
</evidence>
<name>A0ABQ1F7I4_9SPHN</name>
<evidence type="ECO:0008006" key="6">
    <source>
        <dbReference type="Google" id="ProtNLM"/>
    </source>
</evidence>
<keyword evidence="1" id="KW-0677">Repeat</keyword>
<evidence type="ECO:0000313" key="4">
    <source>
        <dbReference type="EMBL" id="GGA01414.1"/>
    </source>
</evidence>
<dbReference type="InterPro" id="IPR019734">
    <property type="entry name" value="TPR_rpt"/>
</dbReference>
<protein>
    <recommendedName>
        <fullName evidence="6">Tetratricopeptide repeat protein</fullName>
    </recommendedName>
</protein>
<gene>
    <name evidence="4" type="ORF">GCM10010923_07710</name>
</gene>
<evidence type="ECO:0000256" key="3">
    <source>
        <dbReference type="SAM" id="SignalP"/>
    </source>
</evidence>
<dbReference type="Proteomes" id="UP000603317">
    <property type="component" value="Unassembled WGS sequence"/>
</dbReference>
<dbReference type="Pfam" id="PF13424">
    <property type="entry name" value="TPR_12"/>
    <property type="match status" value="2"/>
</dbReference>
<feature type="signal peptide" evidence="3">
    <location>
        <begin position="1"/>
        <end position="21"/>
    </location>
</feature>
<dbReference type="PANTHER" id="PTHR45641">
    <property type="entry name" value="TETRATRICOPEPTIDE REPEAT PROTEIN (AFU_ORTHOLOGUE AFUA_6G03870)"/>
    <property type="match status" value="1"/>
</dbReference>
<keyword evidence="2" id="KW-0802">TPR repeat</keyword>
<evidence type="ECO:0000256" key="1">
    <source>
        <dbReference type="ARBA" id="ARBA00022737"/>
    </source>
</evidence>
<dbReference type="SMART" id="SM00028">
    <property type="entry name" value="TPR"/>
    <property type="match status" value="9"/>
</dbReference>
<dbReference type="SUPFAM" id="SSF48452">
    <property type="entry name" value="TPR-like"/>
    <property type="match status" value="4"/>
</dbReference>
<dbReference type="InterPro" id="IPR011990">
    <property type="entry name" value="TPR-like_helical_dom_sf"/>
</dbReference>
<organism evidence="4 5">
    <name type="scientific">Blastomonas marina</name>
    <dbReference type="NCBI Taxonomy" id="1867408"/>
    <lineage>
        <taxon>Bacteria</taxon>
        <taxon>Pseudomonadati</taxon>
        <taxon>Pseudomonadota</taxon>
        <taxon>Alphaproteobacteria</taxon>
        <taxon>Sphingomonadales</taxon>
        <taxon>Sphingomonadaceae</taxon>
        <taxon>Blastomonas</taxon>
    </lineage>
</organism>
<evidence type="ECO:0000256" key="2">
    <source>
        <dbReference type="ARBA" id="ARBA00022803"/>
    </source>
</evidence>
<dbReference type="Pfam" id="PF13374">
    <property type="entry name" value="TPR_10"/>
    <property type="match status" value="1"/>
</dbReference>
<reference evidence="5" key="1">
    <citation type="journal article" date="2019" name="Int. J. Syst. Evol. Microbiol.">
        <title>The Global Catalogue of Microorganisms (GCM) 10K type strain sequencing project: providing services to taxonomists for standard genome sequencing and annotation.</title>
        <authorList>
            <consortium name="The Broad Institute Genomics Platform"/>
            <consortium name="The Broad Institute Genome Sequencing Center for Infectious Disease"/>
            <person name="Wu L."/>
            <person name="Ma J."/>
        </authorList>
    </citation>
    <scope>NUCLEOTIDE SEQUENCE [LARGE SCALE GENOMIC DNA]</scope>
    <source>
        <strain evidence="5">CGMCC 1.15297</strain>
    </source>
</reference>
<dbReference type="Gene3D" id="1.25.40.10">
    <property type="entry name" value="Tetratricopeptide repeat domain"/>
    <property type="match status" value="5"/>
</dbReference>
<keyword evidence="5" id="KW-1185">Reference proteome</keyword>
<accession>A0ABQ1F7I4</accession>
<dbReference type="RefSeq" id="WP_188641450.1">
    <property type="nucleotide sequence ID" value="NZ_BMID01000001.1"/>
</dbReference>
<comment type="caution">
    <text evidence="4">The sequence shown here is derived from an EMBL/GenBank/DDBJ whole genome shotgun (WGS) entry which is preliminary data.</text>
</comment>